<comment type="subcellular location">
    <subcellularLocation>
        <location evidence="1">Cell membrane</location>
        <topology evidence="1">Multi-pass membrane protein</topology>
    </subcellularLocation>
</comment>
<evidence type="ECO:0000256" key="4">
    <source>
        <dbReference type="ARBA" id="ARBA00022989"/>
    </source>
</evidence>
<dbReference type="PANTHER" id="PTHR12677">
    <property type="entry name" value="GOLGI APPARATUS MEMBRANE PROTEIN TVP38-RELATED"/>
    <property type="match status" value="1"/>
</dbReference>
<feature type="transmembrane region" description="Helical" evidence="6">
    <location>
        <begin position="144"/>
        <end position="162"/>
    </location>
</feature>
<sequence length="414" mass="46167">MVSTQFANPRSIGLVLLLAVVMVATFAFYAFFAREVTHWIEGEHHWFHDYEPWSLVGFVITFLFATAMFLPAQPFVVATGYLFGFHFLTVIFLFSIYTLAAFLMFNGARYWFRPAVEQWLREHRLVEGMAQYVKDPKEGAKVNLLFSFTPLAFCLHCYAMGITEINEHVFLVTFLIGQSPHIFFGVLTGSALLAAETNSLALDWFKIAMLSAGILGTFVAVIYLGTIAQEVLEQMDEGISNDRLLVGPKQTSRLCGVGLTFEESEDRSLVVRAIAPGSPAYHNGVIRLGDILHEVDGRAVHRADIKIILHLIPGNEGSKVELGLKRMLVSIILCGADCNSGGTSQSDPLYRITLERENAVWDQDYAMSPAITPDEIRAAKPWQEVTPNQSPKHRAEELALQARQEVVLVHSSTI</sequence>
<dbReference type="InterPro" id="IPR036034">
    <property type="entry name" value="PDZ_sf"/>
</dbReference>
<evidence type="ECO:0000256" key="2">
    <source>
        <dbReference type="ARBA" id="ARBA00022475"/>
    </source>
</evidence>
<dbReference type="SUPFAM" id="SSF50156">
    <property type="entry name" value="PDZ domain-like"/>
    <property type="match status" value="1"/>
</dbReference>
<dbReference type="InterPro" id="IPR032816">
    <property type="entry name" value="VTT_dom"/>
</dbReference>
<evidence type="ECO:0000256" key="3">
    <source>
        <dbReference type="ARBA" id="ARBA00022692"/>
    </source>
</evidence>
<proteinExistence type="predicted"/>
<dbReference type="PaxDb" id="55529-EKX44497"/>
<dbReference type="Gene3D" id="2.30.42.10">
    <property type="match status" value="1"/>
</dbReference>
<keyword evidence="3 6" id="KW-0812">Transmembrane</keyword>
<evidence type="ECO:0000256" key="6">
    <source>
        <dbReference type="SAM" id="Phobius"/>
    </source>
</evidence>
<gene>
    <name evidence="8" type="ORF">GUITHDRAFT_139734</name>
</gene>
<dbReference type="Pfam" id="PF17820">
    <property type="entry name" value="PDZ_6"/>
    <property type="match status" value="1"/>
</dbReference>
<dbReference type="SMART" id="SM00228">
    <property type="entry name" value="PDZ"/>
    <property type="match status" value="1"/>
</dbReference>
<dbReference type="GO" id="GO:0005886">
    <property type="term" value="C:plasma membrane"/>
    <property type="evidence" value="ECO:0007669"/>
    <property type="project" value="UniProtKB-SubCell"/>
</dbReference>
<dbReference type="KEGG" id="gtt:GUITHDRAFT_139734"/>
<name>L1J838_GUITC</name>
<accession>L1J838</accession>
<reference evidence="8 10" key="1">
    <citation type="journal article" date="2012" name="Nature">
        <title>Algal genomes reveal evolutionary mosaicism and the fate of nucleomorphs.</title>
        <authorList>
            <consortium name="DOE Joint Genome Institute"/>
            <person name="Curtis B.A."/>
            <person name="Tanifuji G."/>
            <person name="Burki F."/>
            <person name="Gruber A."/>
            <person name="Irimia M."/>
            <person name="Maruyama S."/>
            <person name="Arias M.C."/>
            <person name="Ball S.G."/>
            <person name="Gile G.H."/>
            <person name="Hirakawa Y."/>
            <person name="Hopkins J.F."/>
            <person name="Kuo A."/>
            <person name="Rensing S.A."/>
            <person name="Schmutz J."/>
            <person name="Symeonidi A."/>
            <person name="Elias M."/>
            <person name="Eveleigh R.J."/>
            <person name="Herman E.K."/>
            <person name="Klute M.J."/>
            <person name="Nakayama T."/>
            <person name="Obornik M."/>
            <person name="Reyes-Prieto A."/>
            <person name="Armbrust E.V."/>
            <person name="Aves S.J."/>
            <person name="Beiko R.G."/>
            <person name="Coutinho P."/>
            <person name="Dacks J.B."/>
            <person name="Durnford D.G."/>
            <person name="Fast N.M."/>
            <person name="Green B.R."/>
            <person name="Grisdale C.J."/>
            <person name="Hempel F."/>
            <person name="Henrissat B."/>
            <person name="Hoppner M.P."/>
            <person name="Ishida K."/>
            <person name="Kim E."/>
            <person name="Koreny L."/>
            <person name="Kroth P.G."/>
            <person name="Liu Y."/>
            <person name="Malik S.B."/>
            <person name="Maier U.G."/>
            <person name="McRose D."/>
            <person name="Mock T."/>
            <person name="Neilson J.A."/>
            <person name="Onodera N.T."/>
            <person name="Poole A.M."/>
            <person name="Pritham E.J."/>
            <person name="Richards T.A."/>
            <person name="Rocap G."/>
            <person name="Roy S.W."/>
            <person name="Sarai C."/>
            <person name="Schaack S."/>
            <person name="Shirato S."/>
            <person name="Slamovits C.H."/>
            <person name="Spencer D.F."/>
            <person name="Suzuki S."/>
            <person name="Worden A.Z."/>
            <person name="Zauner S."/>
            <person name="Barry K."/>
            <person name="Bell C."/>
            <person name="Bharti A.K."/>
            <person name="Crow J.A."/>
            <person name="Grimwood J."/>
            <person name="Kramer R."/>
            <person name="Lindquist E."/>
            <person name="Lucas S."/>
            <person name="Salamov A."/>
            <person name="McFadden G.I."/>
            <person name="Lane C.E."/>
            <person name="Keeling P.J."/>
            <person name="Gray M.W."/>
            <person name="Grigoriev I.V."/>
            <person name="Archibald J.M."/>
        </authorList>
    </citation>
    <scope>NUCLEOTIDE SEQUENCE</scope>
    <source>
        <strain evidence="8 10">CCMP2712</strain>
    </source>
</reference>
<keyword evidence="2" id="KW-1003">Cell membrane</keyword>
<feature type="transmembrane region" description="Helical" evidence="6">
    <location>
        <begin position="207"/>
        <end position="225"/>
    </location>
</feature>
<dbReference type="HOGENOM" id="CLU_664721_0_0_1"/>
<keyword evidence="5 6" id="KW-0472">Membrane</keyword>
<feature type="transmembrane region" description="Helical" evidence="6">
    <location>
        <begin position="82"/>
        <end position="105"/>
    </location>
</feature>
<dbReference type="RefSeq" id="XP_005831477.1">
    <property type="nucleotide sequence ID" value="XM_005831420.1"/>
</dbReference>
<evidence type="ECO:0000313" key="8">
    <source>
        <dbReference type="EMBL" id="EKX44497.1"/>
    </source>
</evidence>
<dbReference type="OrthoDB" id="438726at2759"/>
<dbReference type="Pfam" id="PF09335">
    <property type="entry name" value="VTT_dom"/>
    <property type="match status" value="1"/>
</dbReference>
<dbReference type="AlphaFoldDB" id="L1J838"/>
<dbReference type="PROSITE" id="PS50106">
    <property type="entry name" value="PDZ"/>
    <property type="match status" value="1"/>
</dbReference>
<dbReference type="EMBL" id="JH993004">
    <property type="protein sequence ID" value="EKX44497.1"/>
    <property type="molecule type" value="Genomic_DNA"/>
</dbReference>
<dbReference type="InterPro" id="IPR001478">
    <property type="entry name" value="PDZ"/>
</dbReference>
<feature type="transmembrane region" description="Helical" evidence="6">
    <location>
        <begin position="12"/>
        <end position="32"/>
    </location>
</feature>
<evidence type="ECO:0000259" key="7">
    <source>
        <dbReference type="PROSITE" id="PS50106"/>
    </source>
</evidence>
<evidence type="ECO:0000313" key="9">
    <source>
        <dbReference type="EnsemblProtists" id="EKX44497"/>
    </source>
</evidence>
<evidence type="ECO:0000313" key="10">
    <source>
        <dbReference type="Proteomes" id="UP000011087"/>
    </source>
</evidence>
<protein>
    <recommendedName>
        <fullName evidence="7">PDZ domain-containing protein</fullName>
    </recommendedName>
</protein>
<reference evidence="9" key="3">
    <citation type="submission" date="2016-03" db="UniProtKB">
        <authorList>
            <consortium name="EnsemblProtists"/>
        </authorList>
    </citation>
    <scope>IDENTIFICATION</scope>
</reference>
<dbReference type="GeneID" id="17301225"/>
<dbReference type="EnsemblProtists" id="EKX44497">
    <property type="protein sequence ID" value="EKX44497"/>
    <property type="gene ID" value="GUITHDRAFT_139734"/>
</dbReference>
<evidence type="ECO:0000256" key="5">
    <source>
        <dbReference type="ARBA" id="ARBA00023136"/>
    </source>
</evidence>
<dbReference type="PANTHER" id="PTHR12677:SF59">
    <property type="entry name" value="GOLGI APPARATUS MEMBRANE PROTEIN TVP38-RELATED"/>
    <property type="match status" value="1"/>
</dbReference>
<dbReference type="Proteomes" id="UP000011087">
    <property type="component" value="Unassembled WGS sequence"/>
</dbReference>
<feature type="transmembrane region" description="Helical" evidence="6">
    <location>
        <begin position="169"/>
        <end position="195"/>
    </location>
</feature>
<dbReference type="InterPro" id="IPR015414">
    <property type="entry name" value="TMEM64"/>
</dbReference>
<reference evidence="10" key="2">
    <citation type="submission" date="2012-11" db="EMBL/GenBank/DDBJ databases">
        <authorList>
            <person name="Kuo A."/>
            <person name="Curtis B.A."/>
            <person name="Tanifuji G."/>
            <person name="Burki F."/>
            <person name="Gruber A."/>
            <person name="Irimia M."/>
            <person name="Maruyama S."/>
            <person name="Arias M.C."/>
            <person name="Ball S.G."/>
            <person name="Gile G.H."/>
            <person name="Hirakawa Y."/>
            <person name="Hopkins J.F."/>
            <person name="Rensing S.A."/>
            <person name="Schmutz J."/>
            <person name="Symeonidi A."/>
            <person name="Elias M."/>
            <person name="Eveleigh R.J."/>
            <person name="Herman E.K."/>
            <person name="Klute M.J."/>
            <person name="Nakayama T."/>
            <person name="Obornik M."/>
            <person name="Reyes-Prieto A."/>
            <person name="Armbrust E.V."/>
            <person name="Aves S.J."/>
            <person name="Beiko R.G."/>
            <person name="Coutinho P."/>
            <person name="Dacks J.B."/>
            <person name="Durnford D.G."/>
            <person name="Fast N.M."/>
            <person name="Green B.R."/>
            <person name="Grisdale C."/>
            <person name="Hempe F."/>
            <person name="Henrissat B."/>
            <person name="Hoppner M.P."/>
            <person name="Ishida K.-I."/>
            <person name="Kim E."/>
            <person name="Koreny L."/>
            <person name="Kroth P.G."/>
            <person name="Liu Y."/>
            <person name="Malik S.-B."/>
            <person name="Maier U.G."/>
            <person name="McRose D."/>
            <person name="Mock T."/>
            <person name="Neilson J.A."/>
            <person name="Onodera N.T."/>
            <person name="Poole A.M."/>
            <person name="Pritham E.J."/>
            <person name="Richards T.A."/>
            <person name="Rocap G."/>
            <person name="Roy S.W."/>
            <person name="Sarai C."/>
            <person name="Schaack S."/>
            <person name="Shirato S."/>
            <person name="Slamovits C.H."/>
            <person name="Spencer D.F."/>
            <person name="Suzuki S."/>
            <person name="Worden A.Z."/>
            <person name="Zauner S."/>
            <person name="Barry K."/>
            <person name="Bell C."/>
            <person name="Bharti A.K."/>
            <person name="Crow J.A."/>
            <person name="Grimwood J."/>
            <person name="Kramer R."/>
            <person name="Lindquist E."/>
            <person name="Lucas S."/>
            <person name="Salamov A."/>
            <person name="McFadden G.I."/>
            <person name="Lane C.E."/>
            <person name="Keeling P.J."/>
            <person name="Gray M.W."/>
            <person name="Grigoriev I.V."/>
            <person name="Archibald J.M."/>
        </authorList>
    </citation>
    <scope>NUCLEOTIDE SEQUENCE</scope>
    <source>
        <strain evidence="10">CCMP2712</strain>
    </source>
</reference>
<feature type="domain" description="PDZ" evidence="7">
    <location>
        <begin position="244"/>
        <end position="300"/>
    </location>
</feature>
<feature type="transmembrane region" description="Helical" evidence="6">
    <location>
        <begin position="52"/>
        <end position="70"/>
    </location>
</feature>
<dbReference type="InterPro" id="IPR041489">
    <property type="entry name" value="PDZ_6"/>
</dbReference>
<organism evidence="8">
    <name type="scientific">Guillardia theta (strain CCMP2712)</name>
    <name type="common">Cryptophyte</name>
    <dbReference type="NCBI Taxonomy" id="905079"/>
    <lineage>
        <taxon>Eukaryota</taxon>
        <taxon>Cryptophyceae</taxon>
        <taxon>Pyrenomonadales</taxon>
        <taxon>Geminigeraceae</taxon>
        <taxon>Guillardia</taxon>
    </lineage>
</organism>
<keyword evidence="4 6" id="KW-1133">Transmembrane helix</keyword>
<evidence type="ECO:0000256" key="1">
    <source>
        <dbReference type="ARBA" id="ARBA00004651"/>
    </source>
</evidence>
<keyword evidence="10" id="KW-1185">Reference proteome</keyword>